<feature type="binding site" evidence="6">
    <location>
        <position position="232"/>
    </location>
    <ligand>
        <name>a divalent metal cation</name>
        <dbReference type="ChEBI" id="CHEBI:60240"/>
        <label>2</label>
        <note>catalytic</note>
    </ligand>
</feature>
<feature type="binding site" evidence="6">
    <location>
        <position position="232"/>
    </location>
    <ligand>
        <name>a divalent metal cation</name>
        <dbReference type="ChEBI" id="CHEBI:60240"/>
        <label>1</label>
    </ligand>
</feature>
<dbReference type="PANTHER" id="PTHR43330:SF27">
    <property type="entry name" value="METHIONINE AMINOPEPTIDASE"/>
    <property type="match status" value="1"/>
</dbReference>
<dbReference type="EMBL" id="MWBQ01000017">
    <property type="protein sequence ID" value="OQA61531.1"/>
    <property type="molecule type" value="Genomic_DNA"/>
</dbReference>
<evidence type="ECO:0000256" key="6">
    <source>
        <dbReference type="HAMAP-Rule" id="MF_01974"/>
    </source>
</evidence>
<gene>
    <name evidence="6 9" type="primary">map</name>
    <name evidence="9" type="ORF">BWY41_00083</name>
</gene>
<comment type="caution">
    <text evidence="9">The sequence shown here is derived from an EMBL/GenBank/DDBJ whole genome shotgun (WGS) entry which is preliminary data.</text>
</comment>
<proteinExistence type="inferred from homology"/>
<evidence type="ECO:0000256" key="3">
    <source>
        <dbReference type="ARBA" id="ARBA00022670"/>
    </source>
</evidence>
<name>A0A1V5T535_9BACT</name>
<sequence length="253" mass="27928">MSIFLRESDLNSMRQSGKILADTIKEAKKYILPGMKTAFIDEIVEKFIVQRGARPAFKGYRGFPASLCISINEQVVHGIPGERVIQDGDLVSVDIGVEYQGYYTDAAFSVVAGNSNGIAYQLVKVAKESLFEGIRKAKAGNRIGDVSNAIQKYIEKNNFSVVRDFVGHGLGLSLHEEPQIPNFGPKNQGPLIKKGMVLAIEPMVNEKGFQVQILDDGWTVVTRDQGLSAHYEHTVLITEDGPEILTMDRRGDE</sequence>
<dbReference type="CDD" id="cd01086">
    <property type="entry name" value="MetAP1"/>
    <property type="match status" value="1"/>
</dbReference>
<protein>
    <recommendedName>
        <fullName evidence="6 7">Methionine aminopeptidase</fullName>
        <shortName evidence="6">MAP</shortName>
        <shortName evidence="6">MetAP</shortName>
        <ecNumber evidence="6 7">3.4.11.18</ecNumber>
    </recommendedName>
    <alternativeName>
        <fullName evidence="6">Peptidase M</fullName>
    </alternativeName>
</protein>
<accession>A0A1V5T535</accession>
<feature type="binding site" evidence="6">
    <location>
        <position position="105"/>
    </location>
    <ligand>
        <name>a divalent metal cation</name>
        <dbReference type="ChEBI" id="CHEBI:60240"/>
        <label>2</label>
        <note>catalytic</note>
    </ligand>
</feature>
<dbReference type="InterPro" id="IPR001714">
    <property type="entry name" value="Pept_M24_MAP"/>
</dbReference>
<evidence type="ECO:0000256" key="1">
    <source>
        <dbReference type="ARBA" id="ARBA00002521"/>
    </source>
</evidence>
<dbReference type="GO" id="GO:0005829">
    <property type="term" value="C:cytosol"/>
    <property type="evidence" value="ECO:0007669"/>
    <property type="project" value="TreeGrafter"/>
</dbReference>
<dbReference type="InterPro" id="IPR036005">
    <property type="entry name" value="Creatinase/aminopeptidase-like"/>
</dbReference>
<comment type="catalytic activity">
    <reaction evidence="6 7">
        <text>Release of N-terminal amino acids, preferentially methionine, from peptides and arylamides.</text>
        <dbReference type="EC" id="3.4.11.18"/>
    </reaction>
</comment>
<comment type="subunit">
    <text evidence="6">Monomer.</text>
</comment>
<keyword evidence="4 6" id="KW-0479">Metal-binding</keyword>
<organism evidence="9">
    <name type="scientific">Candidatus Atribacter allofermentans</name>
    <dbReference type="NCBI Taxonomy" id="1852833"/>
    <lineage>
        <taxon>Bacteria</taxon>
        <taxon>Pseudomonadati</taxon>
        <taxon>Atribacterota</taxon>
        <taxon>Atribacteria</taxon>
        <taxon>Atribacterales</taxon>
        <taxon>Atribacteraceae</taxon>
        <taxon>Atribacter</taxon>
    </lineage>
</organism>
<comment type="similarity">
    <text evidence="6">Belongs to the peptidase M24A family. Methionine aminopeptidase type 1 subfamily.</text>
</comment>
<evidence type="ECO:0000313" key="9">
    <source>
        <dbReference type="EMBL" id="OQA61531.1"/>
    </source>
</evidence>
<keyword evidence="5 6" id="KW-0378">Hydrolase</keyword>
<dbReference type="PANTHER" id="PTHR43330">
    <property type="entry name" value="METHIONINE AMINOPEPTIDASE"/>
    <property type="match status" value="1"/>
</dbReference>
<feature type="binding site" evidence="6">
    <location>
        <position position="168"/>
    </location>
    <ligand>
        <name>a divalent metal cation</name>
        <dbReference type="ChEBI" id="CHEBI:60240"/>
        <label>2</label>
        <note>catalytic</note>
    </ligand>
</feature>
<dbReference type="NCBIfam" id="TIGR00500">
    <property type="entry name" value="met_pdase_I"/>
    <property type="match status" value="1"/>
</dbReference>
<feature type="domain" description="Peptidase M24" evidence="8">
    <location>
        <begin position="12"/>
        <end position="239"/>
    </location>
</feature>
<dbReference type="GO" id="GO:0004239">
    <property type="term" value="F:initiator methionyl aminopeptidase activity"/>
    <property type="evidence" value="ECO:0007669"/>
    <property type="project" value="UniProtKB-UniRule"/>
</dbReference>
<evidence type="ECO:0000259" key="8">
    <source>
        <dbReference type="Pfam" id="PF00557"/>
    </source>
</evidence>
<reference evidence="9" key="1">
    <citation type="submission" date="2017-02" db="EMBL/GenBank/DDBJ databases">
        <title>Delving into the versatile metabolic prowess of the omnipresent phylum Bacteroidetes.</title>
        <authorList>
            <person name="Nobu M.K."/>
            <person name="Mei R."/>
            <person name="Narihiro T."/>
            <person name="Kuroda K."/>
            <person name="Liu W.-T."/>
        </authorList>
    </citation>
    <scope>NUCLEOTIDE SEQUENCE</scope>
    <source>
        <strain evidence="9">ADurb.Bin276</strain>
    </source>
</reference>
<dbReference type="Proteomes" id="UP000485569">
    <property type="component" value="Unassembled WGS sequence"/>
</dbReference>
<keyword evidence="2 6" id="KW-0031">Aminopeptidase</keyword>
<dbReference type="EC" id="3.4.11.18" evidence="6 7"/>
<keyword evidence="3 6" id="KW-0645">Protease</keyword>
<dbReference type="Gene3D" id="3.90.230.10">
    <property type="entry name" value="Creatinase/methionine aminopeptidase superfamily"/>
    <property type="match status" value="1"/>
</dbReference>
<dbReference type="InterPro" id="IPR002467">
    <property type="entry name" value="Pept_M24A_MAP1"/>
</dbReference>
<dbReference type="GO" id="GO:0070006">
    <property type="term" value="F:metalloaminopeptidase activity"/>
    <property type="evidence" value="ECO:0007669"/>
    <property type="project" value="UniProtKB-UniRule"/>
</dbReference>
<dbReference type="SUPFAM" id="SSF55920">
    <property type="entry name" value="Creatinase/aminopeptidase"/>
    <property type="match status" value="1"/>
</dbReference>
<comment type="function">
    <text evidence="1 6">Removes the N-terminal methionine from nascent proteins. The N-terminal methionine is often cleaved when the second residue in the primary sequence is small and uncharged (Met-Ala-, Cys, Gly, Pro, Ser, Thr, or Val). Requires deformylation of the N(alpha)-formylated initiator methionine before it can be hydrolyzed.</text>
</comment>
<dbReference type="InterPro" id="IPR000994">
    <property type="entry name" value="Pept_M24"/>
</dbReference>
<dbReference type="PRINTS" id="PR00599">
    <property type="entry name" value="MAPEPTIDASE"/>
</dbReference>
<dbReference type="GO" id="GO:0006508">
    <property type="term" value="P:proteolysis"/>
    <property type="evidence" value="ECO:0007669"/>
    <property type="project" value="UniProtKB-KW"/>
</dbReference>
<dbReference type="PROSITE" id="PS00680">
    <property type="entry name" value="MAP_1"/>
    <property type="match status" value="1"/>
</dbReference>
<feature type="binding site" evidence="6">
    <location>
        <position position="94"/>
    </location>
    <ligand>
        <name>a divalent metal cation</name>
        <dbReference type="ChEBI" id="CHEBI:60240"/>
        <label>1</label>
    </ligand>
</feature>
<feature type="binding site" evidence="6">
    <location>
        <position position="105"/>
    </location>
    <ligand>
        <name>a divalent metal cation</name>
        <dbReference type="ChEBI" id="CHEBI:60240"/>
        <label>1</label>
    </ligand>
</feature>
<evidence type="ECO:0000256" key="4">
    <source>
        <dbReference type="ARBA" id="ARBA00022723"/>
    </source>
</evidence>
<dbReference type="Pfam" id="PF00557">
    <property type="entry name" value="Peptidase_M24"/>
    <property type="match status" value="1"/>
</dbReference>
<evidence type="ECO:0000256" key="7">
    <source>
        <dbReference type="RuleBase" id="RU003653"/>
    </source>
</evidence>
<comment type="cofactor">
    <cofactor evidence="6">
        <name>Co(2+)</name>
        <dbReference type="ChEBI" id="CHEBI:48828"/>
    </cofactor>
    <cofactor evidence="6">
        <name>Zn(2+)</name>
        <dbReference type="ChEBI" id="CHEBI:29105"/>
    </cofactor>
    <cofactor evidence="6">
        <name>Mn(2+)</name>
        <dbReference type="ChEBI" id="CHEBI:29035"/>
    </cofactor>
    <cofactor evidence="6">
        <name>Fe(2+)</name>
        <dbReference type="ChEBI" id="CHEBI:29033"/>
    </cofactor>
    <text evidence="6">Binds 2 divalent metal cations per subunit. Has a high-affinity and a low affinity metal-binding site. The true nature of the physiological cofactor is under debate. The enzyme is active with cobalt, zinc, manganese or divalent iron ions. Most likely, methionine aminopeptidases function as mononuclear Fe(2+)-metalloproteases under physiological conditions, and the catalytically relevant metal-binding site has been assigned to the histidine-containing high-affinity site.</text>
</comment>
<evidence type="ECO:0000256" key="5">
    <source>
        <dbReference type="ARBA" id="ARBA00022801"/>
    </source>
</evidence>
<feature type="binding site" evidence="6">
    <location>
        <position position="201"/>
    </location>
    <ligand>
        <name>a divalent metal cation</name>
        <dbReference type="ChEBI" id="CHEBI:60240"/>
        <label>2</label>
        <note>catalytic</note>
    </ligand>
</feature>
<evidence type="ECO:0000256" key="2">
    <source>
        <dbReference type="ARBA" id="ARBA00022438"/>
    </source>
</evidence>
<dbReference type="GO" id="GO:0046872">
    <property type="term" value="F:metal ion binding"/>
    <property type="evidence" value="ECO:0007669"/>
    <property type="project" value="UniProtKB-UniRule"/>
</dbReference>
<feature type="binding site" evidence="6">
    <location>
        <position position="77"/>
    </location>
    <ligand>
        <name>substrate</name>
    </ligand>
</feature>
<dbReference type="HAMAP" id="MF_01974">
    <property type="entry name" value="MetAP_1"/>
    <property type="match status" value="1"/>
</dbReference>
<feature type="binding site" evidence="6">
    <location>
        <position position="175"/>
    </location>
    <ligand>
        <name>substrate</name>
    </ligand>
</feature>
<dbReference type="AlphaFoldDB" id="A0A1V5T535"/>